<keyword evidence="4" id="KW-1185">Reference proteome</keyword>
<feature type="chain" id="PRO_5020321431" description="DUF4878 domain-containing protein" evidence="1">
    <location>
        <begin position="22"/>
        <end position="134"/>
    </location>
</feature>
<feature type="signal peptide" evidence="1">
    <location>
        <begin position="1"/>
        <end position="21"/>
    </location>
</feature>
<feature type="domain" description="DUF4878" evidence="2">
    <location>
        <begin position="22"/>
        <end position="132"/>
    </location>
</feature>
<organism evidence="3 4">
    <name type="scientific">Stutzerimonas kirkiae</name>
    <dbReference type="NCBI Taxonomy" id="2211392"/>
    <lineage>
        <taxon>Bacteria</taxon>
        <taxon>Pseudomonadati</taxon>
        <taxon>Pseudomonadota</taxon>
        <taxon>Gammaproteobacteria</taxon>
        <taxon>Pseudomonadales</taxon>
        <taxon>Pseudomonadaceae</taxon>
        <taxon>Stutzerimonas</taxon>
    </lineage>
</organism>
<evidence type="ECO:0000313" key="3">
    <source>
        <dbReference type="EMBL" id="TBU90661.1"/>
    </source>
</evidence>
<evidence type="ECO:0000256" key="1">
    <source>
        <dbReference type="SAM" id="SignalP"/>
    </source>
</evidence>
<gene>
    <name evidence="3" type="ORF">DNJ96_16665</name>
</gene>
<sequence>MHQIQAAFRALIFSLLAVLLAACSGSGPEATTESFYKAAAKGDVDKAIGLISFADVGANEMVQAKGKVQMIVGQLQARIQANDGLDSVEVLSSTVSEDGNQATLHNRLNYKNGKSQDDRVRLVKEKGDWKIALK</sequence>
<dbReference type="EMBL" id="QJUP01000029">
    <property type="protein sequence ID" value="TBU90661.1"/>
    <property type="molecule type" value="Genomic_DNA"/>
</dbReference>
<proteinExistence type="predicted"/>
<name>A0A4Q9R0B6_9GAMM</name>
<dbReference type="Gene3D" id="3.10.450.50">
    <property type="match status" value="1"/>
</dbReference>
<keyword evidence="1" id="KW-0732">Signal</keyword>
<reference evidence="3 4" key="1">
    <citation type="submission" date="2018-06" db="EMBL/GenBank/DDBJ databases">
        <title>Three novel Pseudomonas species isolated from symptomatic oak.</title>
        <authorList>
            <person name="Bueno-Gonzalez V."/>
            <person name="Brady C."/>
        </authorList>
    </citation>
    <scope>NUCLEOTIDE SEQUENCE [LARGE SCALE GENOMIC DNA]</scope>
    <source>
        <strain evidence="3 4">P17C</strain>
    </source>
</reference>
<comment type="caution">
    <text evidence="3">The sequence shown here is derived from an EMBL/GenBank/DDBJ whole genome shotgun (WGS) entry which is preliminary data.</text>
</comment>
<protein>
    <recommendedName>
        <fullName evidence="2">DUF4878 domain-containing protein</fullName>
    </recommendedName>
</protein>
<dbReference type="Proteomes" id="UP000292639">
    <property type="component" value="Unassembled WGS sequence"/>
</dbReference>
<dbReference type="RefSeq" id="WP_131185702.1">
    <property type="nucleotide sequence ID" value="NZ_QJUO01000033.1"/>
</dbReference>
<dbReference type="Pfam" id="PF12870">
    <property type="entry name" value="DUF4878"/>
    <property type="match status" value="1"/>
</dbReference>
<accession>A0A4Q9R0B6</accession>
<dbReference type="AlphaFoldDB" id="A0A4Q9R0B6"/>
<dbReference type="InterPro" id="IPR024267">
    <property type="entry name" value="DUF4878"/>
</dbReference>
<evidence type="ECO:0000259" key="2">
    <source>
        <dbReference type="Pfam" id="PF12870"/>
    </source>
</evidence>
<dbReference type="OrthoDB" id="7060577at2"/>
<evidence type="ECO:0000313" key="4">
    <source>
        <dbReference type="Proteomes" id="UP000292639"/>
    </source>
</evidence>